<dbReference type="AlphaFoldDB" id="A0A3D9IPN3"/>
<evidence type="ECO:0000313" key="1">
    <source>
        <dbReference type="EMBL" id="RED63469.1"/>
    </source>
</evidence>
<gene>
    <name evidence="1" type="ORF">DFP98_12516</name>
</gene>
<keyword evidence="2" id="KW-1185">Reference proteome</keyword>
<sequence>MNQNEEARVSFKPEVGKRGERVMMTVEYGDEGAALDRSVLRIPAYGIYDVMKKEGDRSFSWSYAIPWEAQVKTYEIELYALDANGNKSAVTKVHFQVTA</sequence>
<evidence type="ECO:0008006" key="3">
    <source>
        <dbReference type="Google" id="ProtNLM"/>
    </source>
</evidence>
<dbReference type="RefSeq" id="WP_116063593.1">
    <property type="nucleotide sequence ID" value="NZ_QRDZ01000025.1"/>
</dbReference>
<accession>A0A3D9IPN3</accession>
<reference evidence="1 2" key="1">
    <citation type="submission" date="2018-07" db="EMBL/GenBank/DDBJ databases">
        <title>Genomic Encyclopedia of Type Strains, Phase III (KMG-III): the genomes of soil and plant-associated and newly described type strains.</title>
        <authorList>
            <person name="Whitman W."/>
        </authorList>
    </citation>
    <scope>NUCLEOTIDE SEQUENCE [LARGE SCALE GENOMIC DNA]</scope>
    <source>
        <strain evidence="1 2">CECT 7287</strain>
    </source>
</reference>
<protein>
    <recommendedName>
        <fullName evidence="3">Ig-like domain-containing protein</fullName>
    </recommendedName>
</protein>
<name>A0A3D9IPN3_9BACL</name>
<organism evidence="1 2">
    <name type="scientific">Cohnella phaseoli</name>
    <dbReference type="NCBI Taxonomy" id="456490"/>
    <lineage>
        <taxon>Bacteria</taxon>
        <taxon>Bacillati</taxon>
        <taxon>Bacillota</taxon>
        <taxon>Bacilli</taxon>
        <taxon>Bacillales</taxon>
        <taxon>Paenibacillaceae</taxon>
        <taxon>Cohnella</taxon>
    </lineage>
</organism>
<dbReference type="EMBL" id="QRDZ01000025">
    <property type="protein sequence ID" value="RED63469.1"/>
    <property type="molecule type" value="Genomic_DNA"/>
</dbReference>
<comment type="caution">
    <text evidence="1">The sequence shown here is derived from an EMBL/GenBank/DDBJ whole genome shotgun (WGS) entry which is preliminary data.</text>
</comment>
<proteinExistence type="predicted"/>
<dbReference type="Proteomes" id="UP000256977">
    <property type="component" value="Unassembled WGS sequence"/>
</dbReference>
<evidence type="ECO:0000313" key="2">
    <source>
        <dbReference type="Proteomes" id="UP000256977"/>
    </source>
</evidence>
<dbReference type="OrthoDB" id="2679894at2"/>